<keyword evidence="3" id="KW-0472">Membrane</keyword>
<keyword evidence="5" id="KW-1185">Reference proteome</keyword>
<keyword evidence="3" id="KW-0812">Transmembrane</keyword>
<dbReference type="Proteomes" id="UP000594262">
    <property type="component" value="Unplaced"/>
</dbReference>
<reference evidence="4" key="1">
    <citation type="submission" date="2021-01" db="UniProtKB">
        <authorList>
            <consortium name="EnsemblMetazoa"/>
        </authorList>
    </citation>
    <scope>IDENTIFICATION</scope>
</reference>
<proteinExistence type="predicted"/>
<keyword evidence="3" id="KW-1133">Transmembrane helix</keyword>
<feature type="compositionally biased region" description="Low complexity" evidence="2">
    <location>
        <begin position="257"/>
        <end position="267"/>
    </location>
</feature>
<evidence type="ECO:0000256" key="2">
    <source>
        <dbReference type="SAM" id="MobiDB-lite"/>
    </source>
</evidence>
<dbReference type="AlphaFoldDB" id="A0A7M5U3Y8"/>
<sequence length="327" mass="36999">MTSTTEDLTDFIDDFMSKDKNANIQTTTQDQEVGVDEDLIHIEKVETVEATPFFPDTVELSPDSQEDILNGEDFKYAVERQLSESGKITSIDYEVDGNKIMIQELKSSVVSLKVSTSRIEREVKELSDIVGKFNTDRQTLDNSLVDLEFRFNELVTHEDGDLGTRRETTNTSNNEESEKNADFQKHIVTLIERLEIKVKLMDEKICTIDQQNAKVKSLSEEILRHEKIVEDLKKMLTQQADELTRINSQKAQQVTTKVSEQKTTTTENIKPSYAASSPSSNFVALQSSVNEFIAKTELNERSIATAWVGLVGALLLIPMAWIMGKFF</sequence>
<evidence type="ECO:0000313" key="5">
    <source>
        <dbReference type="Proteomes" id="UP000594262"/>
    </source>
</evidence>
<keyword evidence="1" id="KW-0175">Coiled coil</keyword>
<dbReference type="OrthoDB" id="10535530at2759"/>
<dbReference type="GeneID" id="136822955"/>
<evidence type="ECO:0000256" key="1">
    <source>
        <dbReference type="SAM" id="Coils"/>
    </source>
</evidence>
<feature type="coiled-coil region" evidence="1">
    <location>
        <begin position="201"/>
        <end position="249"/>
    </location>
</feature>
<accession>A0A7M5U3Y8</accession>
<protein>
    <submittedName>
        <fullName evidence="4">Uncharacterized protein</fullName>
    </submittedName>
</protein>
<organism evidence="4 5">
    <name type="scientific">Clytia hemisphaerica</name>
    <dbReference type="NCBI Taxonomy" id="252671"/>
    <lineage>
        <taxon>Eukaryota</taxon>
        <taxon>Metazoa</taxon>
        <taxon>Cnidaria</taxon>
        <taxon>Hydrozoa</taxon>
        <taxon>Hydroidolina</taxon>
        <taxon>Leptothecata</taxon>
        <taxon>Obeliida</taxon>
        <taxon>Clytiidae</taxon>
        <taxon>Clytia</taxon>
    </lineage>
</organism>
<dbReference type="EnsemblMetazoa" id="CLYHEMT005917.1">
    <property type="protein sequence ID" value="CLYHEMP005917.1"/>
    <property type="gene ID" value="CLYHEMG005917"/>
</dbReference>
<dbReference type="RefSeq" id="XP_066935358.1">
    <property type="nucleotide sequence ID" value="XM_067079257.1"/>
</dbReference>
<evidence type="ECO:0000256" key="3">
    <source>
        <dbReference type="SAM" id="Phobius"/>
    </source>
</evidence>
<feature type="transmembrane region" description="Helical" evidence="3">
    <location>
        <begin position="304"/>
        <end position="324"/>
    </location>
</feature>
<feature type="region of interest" description="Disordered" evidence="2">
    <location>
        <begin position="257"/>
        <end position="278"/>
    </location>
</feature>
<name>A0A7M5U3Y8_9CNID</name>
<evidence type="ECO:0000313" key="4">
    <source>
        <dbReference type="EnsemblMetazoa" id="CLYHEMP005917.1"/>
    </source>
</evidence>
<feature type="region of interest" description="Disordered" evidence="2">
    <location>
        <begin position="160"/>
        <end position="179"/>
    </location>
</feature>